<reference evidence="1 2" key="1">
    <citation type="submission" date="2016-04" db="EMBL/GenBank/DDBJ databases">
        <title>The genome of Intoshia linei affirms orthonectids as highly simplified spiralians.</title>
        <authorList>
            <person name="Mikhailov K.V."/>
            <person name="Slusarev G.S."/>
            <person name="Nikitin M.A."/>
            <person name="Logacheva M.D."/>
            <person name="Penin A."/>
            <person name="Aleoshin V."/>
            <person name="Panchin Y.V."/>
        </authorList>
    </citation>
    <scope>NUCLEOTIDE SEQUENCE [LARGE SCALE GENOMIC DNA]</scope>
    <source>
        <strain evidence="1">Intl2013</strain>
        <tissue evidence="1">Whole animal</tissue>
    </source>
</reference>
<gene>
    <name evidence="1" type="ORF">A3Q56_08398</name>
</gene>
<proteinExistence type="predicted"/>
<evidence type="ECO:0008006" key="3">
    <source>
        <dbReference type="Google" id="ProtNLM"/>
    </source>
</evidence>
<keyword evidence="2" id="KW-1185">Reference proteome</keyword>
<evidence type="ECO:0000313" key="1">
    <source>
        <dbReference type="EMBL" id="OAF63850.1"/>
    </source>
</evidence>
<name>A0A177APW2_9BILA</name>
<comment type="caution">
    <text evidence="1">The sequence shown here is derived from an EMBL/GenBank/DDBJ whole genome shotgun (WGS) entry which is preliminary data.</text>
</comment>
<accession>A0A177APW2</accession>
<sequence>PGPMNKMADQLSCCCAILHNFDDINISLFQNTDPHCKEILNHLFLKVPISHFNKSAKAELIVVPKKLQDKLIEMVHSGPQACHPGVRAVISVISR</sequence>
<protein>
    <recommendedName>
        <fullName evidence="3">Reverse transcriptase RNase H-like domain-containing protein</fullName>
    </recommendedName>
</protein>
<dbReference type="Proteomes" id="UP000078046">
    <property type="component" value="Unassembled WGS sequence"/>
</dbReference>
<dbReference type="EMBL" id="LWCA01002462">
    <property type="protein sequence ID" value="OAF63850.1"/>
    <property type="molecule type" value="Genomic_DNA"/>
</dbReference>
<evidence type="ECO:0000313" key="2">
    <source>
        <dbReference type="Proteomes" id="UP000078046"/>
    </source>
</evidence>
<dbReference type="AlphaFoldDB" id="A0A177APW2"/>
<organism evidence="1 2">
    <name type="scientific">Intoshia linei</name>
    <dbReference type="NCBI Taxonomy" id="1819745"/>
    <lineage>
        <taxon>Eukaryota</taxon>
        <taxon>Metazoa</taxon>
        <taxon>Spiralia</taxon>
        <taxon>Lophotrochozoa</taxon>
        <taxon>Mesozoa</taxon>
        <taxon>Orthonectida</taxon>
        <taxon>Rhopaluridae</taxon>
        <taxon>Intoshia</taxon>
    </lineage>
</organism>
<feature type="non-terminal residue" evidence="1">
    <location>
        <position position="1"/>
    </location>
</feature>